<proteinExistence type="predicted"/>
<evidence type="ECO:0000313" key="1">
    <source>
        <dbReference type="EnsemblPlants" id="AVESA.00010b.r2.7AG1211760.1.CDS"/>
    </source>
</evidence>
<accession>A0ACD5ZV63</accession>
<sequence>MLRRDADEAAAAVEEATRRPCATKARKRSALSSPSGGSSDALRKLRLKRGVVLFRWRGLSPCQGSRRKMTESSWNCANGTHSSVSARKLVRTLWQMNEGGLLEEEEEAGVARDAAAHCASSVEISKRSRMKSKVLDADHADKLSNGCRIGVINSVL</sequence>
<protein>
    <submittedName>
        <fullName evidence="1">Uncharacterized protein</fullName>
    </submittedName>
</protein>
<keyword evidence="2" id="KW-1185">Reference proteome</keyword>
<name>A0ACD5ZV63_AVESA</name>
<reference evidence="1" key="1">
    <citation type="submission" date="2021-05" db="EMBL/GenBank/DDBJ databases">
        <authorList>
            <person name="Scholz U."/>
            <person name="Mascher M."/>
            <person name="Fiebig A."/>
        </authorList>
    </citation>
    <scope>NUCLEOTIDE SEQUENCE [LARGE SCALE GENOMIC DNA]</scope>
</reference>
<dbReference type="Proteomes" id="UP001732700">
    <property type="component" value="Chromosome 7A"/>
</dbReference>
<organism evidence="1 2">
    <name type="scientific">Avena sativa</name>
    <name type="common">Oat</name>
    <dbReference type="NCBI Taxonomy" id="4498"/>
    <lineage>
        <taxon>Eukaryota</taxon>
        <taxon>Viridiplantae</taxon>
        <taxon>Streptophyta</taxon>
        <taxon>Embryophyta</taxon>
        <taxon>Tracheophyta</taxon>
        <taxon>Spermatophyta</taxon>
        <taxon>Magnoliopsida</taxon>
        <taxon>Liliopsida</taxon>
        <taxon>Poales</taxon>
        <taxon>Poaceae</taxon>
        <taxon>BOP clade</taxon>
        <taxon>Pooideae</taxon>
        <taxon>Poodae</taxon>
        <taxon>Poeae</taxon>
        <taxon>Poeae Chloroplast Group 1 (Aveneae type)</taxon>
        <taxon>Aveninae</taxon>
        <taxon>Avena</taxon>
    </lineage>
</organism>
<dbReference type="EnsemblPlants" id="AVESA.00010b.r2.7AG1211760.1">
    <property type="protein sequence ID" value="AVESA.00010b.r2.7AG1211760.1.CDS"/>
    <property type="gene ID" value="AVESA.00010b.r2.7AG1211760"/>
</dbReference>
<evidence type="ECO:0000313" key="2">
    <source>
        <dbReference type="Proteomes" id="UP001732700"/>
    </source>
</evidence>
<reference evidence="1" key="2">
    <citation type="submission" date="2025-09" db="UniProtKB">
        <authorList>
            <consortium name="EnsemblPlants"/>
        </authorList>
    </citation>
    <scope>IDENTIFICATION</scope>
</reference>